<keyword evidence="2" id="KW-1185">Reference proteome</keyword>
<protein>
    <submittedName>
        <fullName evidence="1">Uncharacterized protein</fullName>
    </submittedName>
</protein>
<gene>
    <name evidence="1" type="ORF">ACJEBM_03325</name>
</gene>
<reference evidence="1" key="1">
    <citation type="submission" date="2024-11" db="EMBL/GenBank/DDBJ databases">
        <authorList>
            <person name="Lucas J.A."/>
        </authorList>
    </citation>
    <scope>NUCLEOTIDE SEQUENCE</scope>
    <source>
        <strain evidence="1">Z 8.8</strain>
    </source>
</reference>
<comment type="caution">
    <text evidence="1">The sequence shown here is derived from an EMBL/GenBank/DDBJ whole genome shotgun (WGS) entry which is preliminary data.</text>
</comment>
<proteinExistence type="predicted"/>
<organism evidence="1 2">
    <name type="scientific">Pseudomonas neuropathica</name>
    <dbReference type="NCBI Taxonomy" id="2730425"/>
    <lineage>
        <taxon>Bacteria</taxon>
        <taxon>Pseudomonadati</taxon>
        <taxon>Pseudomonadota</taxon>
        <taxon>Gammaproteobacteria</taxon>
        <taxon>Pseudomonadales</taxon>
        <taxon>Pseudomonadaceae</taxon>
        <taxon>Pseudomonas</taxon>
    </lineage>
</organism>
<dbReference type="Proteomes" id="UP001622950">
    <property type="component" value="Unassembled WGS sequence"/>
</dbReference>
<evidence type="ECO:0000313" key="2">
    <source>
        <dbReference type="Proteomes" id="UP001622950"/>
    </source>
</evidence>
<sequence>MAGEKYEEGRKKLYIGCALPQYQGAGLHSRLAERITLPYETNSTMCPENKVQASFGLNNTGNVRLVMTCVGLAKEWTAMRIPNTSVHPVKHPFACPEGQYLRGQQIDSSTGNMAYYCGRPEPGENFQPPAPTGFKKISSTQNTITFGWNAVEGAQKYRVTRSDPYPGINLGETGATTLTVDAPAALRWYSIKSIVNGYESQKSDSILARP</sequence>
<accession>A0ACC7MNU7</accession>
<dbReference type="EMBL" id="JBJHQE010000003">
    <property type="protein sequence ID" value="MFK9079708.1"/>
    <property type="molecule type" value="Genomic_DNA"/>
</dbReference>
<name>A0ACC7MNU7_9PSED</name>
<evidence type="ECO:0000313" key="1">
    <source>
        <dbReference type="EMBL" id="MFK9079708.1"/>
    </source>
</evidence>